<organism evidence="2 3">
    <name type="scientific">Aquiflexum balticum DSM 16537</name>
    <dbReference type="NCBI Taxonomy" id="758820"/>
    <lineage>
        <taxon>Bacteria</taxon>
        <taxon>Pseudomonadati</taxon>
        <taxon>Bacteroidota</taxon>
        <taxon>Cytophagia</taxon>
        <taxon>Cytophagales</taxon>
        <taxon>Cyclobacteriaceae</taxon>
        <taxon>Aquiflexum</taxon>
    </lineage>
</organism>
<feature type="domain" description="Amine oxidase" evidence="1">
    <location>
        <begin position="22"/>
        <end position="418"/>
    </location>
</feature>
<dbReference type="GO" id="GO:0016491">
    <property type="term" value="F:oxidoreductase activity"/>
    <property type="evidence" value="ECO:0007669"/>
    <property type="project" value="InterPro"/>
</dbReference>
<dbReference type="Proteomes" id="UP000192333">
    <property type="component" value="Chromosome I"/>
</dbReference>
<protein>
    <submittedName>
        <fullName evidence="2">Phytoene dehydrogenase-related protein</fullName>
    </submittedName>
</protein>
<evidence type="ECO:0000313" key="2">
    <source>
        <dbReference type="EMBL" id="SMD45106.1"/>
    </source>
</evidence>
<name>A0A1W2H918_9BACT</name>
<dbReference type="PANTHER" id="PTHR42841">
    <property type="entry name" value="AMINE OXIDASE"/>
    <property type="match status" value="1"/>
</dbReference>
<dbReference type="STRING" id="758820.SAMN00777080_3748"/>
<reference evidence="3" key="1">
    <citation type="submission" date="2017-04" db="EMBL/GenBank/DDBJ databases">
        <authorList>
            <person name="Varghese N."/>
            <person name="Submissions S."/>
        </authorList>
    </citation>
    <scope>NUCLEOTIDE SEQUENCE [LARGE SCALE GENOMIC DNA]</scope>
    <source>
        <strain evidence="3">DSM 16537</strain>
    </source>
</reference>
<dbReference type="AlphaFoldDB" id="A0A1W2H918"/>
<dbReference type="InterPro" id="IPR036188">
    <property type="entry name" value="FAD/NAD-bd_sf"/>
</dbReference>
<dbReference type="EMBL" id="LT838813">
    <property type="protein sequence ID" value="SMD45106.1"/>
    <property type="molecule type" value="Genomic_DNA"/>
</dbReference>
<evidence type="ECO:0000313" key="3">
    <source>
        <dbReference type="Proteomes" id="UP000192333"/>
    </source>
</evidence>
<gene>
    <name evidence="2" type="ORF">SAMN00777080_3748</name>
</gene>
<dbReference type="Gene3D" id="3.50.50.60">
    <property type="entry name" value="FAD/NAD(P)-binding domain"/>
    <property type="match status" value="1"/>
</dbReference>
<dbReference type="InterPro" id="IPR002937">
    <property type="entry name" value="Amino_oxidase"/>
</dbReference>
<proteinExistence type="predicted"/>
<dbReference type="Pfam" id="PF01593">
    <property type="entry name" value="Amino_oxidase"/>
    <property type="match status" value="1"/>
</dbReference>
<accession>A0A1W2H918</accession>
<keyword evidence="3" id="KW-1185">Reference proteome</keyword>
<dbReference type="SUPFAM" id="SSF51905">
    <property type="entry name" value="FAD/NAD(P)-binding domain"/>
    <property type="match status" value="1"/>
</dbReference>
<sequence length="426" mass="48012">MVSKEKLMLNTEMDIYIIGAGISGLIAAYELERAGFSPVILESDKVVGGRVRSDYQDGFIFDRGFQVLLTAYPEAQRYLDYDSLKLKKFNPGAIVLRPGNLFTIHDPLRNPLKVVSMAFSSVGTFMDKFRIFKLTQSLKSKKEEEIFNEPDKTTLQFLRDYGFSEKIIENFFMPFFKGIFLENELETSSRMFNFVFKMFSLGHAAVPENGMQAISDQLKSKLTKTSIRLNTAVKTIDGNLIELASGERIKADKIIIAAKPDKFLPQMLGQFKPSRKVVNLYFSLEKSFFASPMIGLVTDKLFLVNNLVFMTDVSKSYSKTGRALLSVSITKSVKLDDKLIEKVKIELEALTDIKSEHFKLEKVYEIEDALPQIDDMKSSMPATQTKIYDNVFLSGDYLLNGSINAAMTAGRKAAEAVILSIQPNMH</sequence>
<evidence type="ECO:0000259" key="1">
    <source>
        <dbReference type="Pfam" id="PF01593"/>
    </source>
</evidence>